<accession>A0A174MEU9</accession>
<reference evidence="2" key="3">
    <citation type="submission" date="2020-02" db="EMBL/GenBank/DDBJ databases">
        <authorList>
            <person name="Littmann E."/>
            <person name="Sorbara M."/>
        </authorList>
    </citation>
    <scope>NUCLEOTIDE SEQUENCE</scope>
    <source>
        <strain evidence="2">MSK.16.45</strain>
    </source>
</reference>
<proteinExistence type="predicted"/>
<dbReference type="AlphaFoldDB" id="A0A174MEU9"/>
<dbReference type="Proteomes" id="UP001193756">
    <property type="component" value="Unassembled WGS sequence"/>
</dbReference>
<gene>
    <name evidence="1" type="ORF">ERS852497_02618</name>
    <name evidence="2" type="ORF">G4312_06885</name>
</gene>
<dbReference type="EMBL" id="JAAIMP010000007">
    <property type="protein sequence ID" value="NSC77017.1"/>
    <property type="molecule type" value="Genomic_DNA"/>
</dbReference>
<reference evidence="1 3" key="1">
    <citation type="submission" date="2015-09" db="EMBL/GenBank/DDBJ databases">
        <authorList>
            <consortium name="Pathogen Informatics"/>
        </authorList>
    </citation>
    <scope>NUCLEOTIDE SEQUENCE [LARGE SCALE GENOMIC DNA]</scope>
    <source>
        <strain evidence="1 3">2789STDY5834884</strain>
    </source>
</reference>
<dbReference type="EMBL" id="CZAJ01000033">
    <property type="protein sequence ID" value="CUP34864.1"/>
    <property type="molecule type" value="Genomic_DNA"/>
</dbReference>
<protein>
    <submittedName>
        <fullName evidence="1">Uncharacterized protein</fullName>
    </submittedName>
</protein>
<reference evidence="2" key="2">
    <citation type="journal article" date="2020" name="Cell Host Microbe">
        <title>Functional and Genomic Variation between Human-Derived Isolates of Lachnospiraceae Reveals Inter- and Intra-Species Diversity.</title>
        <authorList>
            <person name="Sorbara M.T."/>
            <person name="Littmann E.R."/>
            <person name="Fontana E."/>
            <person name="Moody T.U."/>
            <person name="Kohout C.E."/>
            <person name="Gjonbalaj M."/>
            <person name="Eaton V."/>
            <person name="Seok R."/>
            <person name="Leiner I.M."/>
            <person name="Pamer E.G."/>
        </authorList>
    </citation>
    <scope>NUCLEOTIDE SEQUENCE</scope>
    <source>
        <strain evidence="2">MSK.16.45</strain>
    </source>
</reference>
<dbReference type="Proteomes" id="UP000095602">
    <property type="component" value="Unassembled WGS sequence"/>
</dbReference>
<evidence type="ECO:0000313" key="3">
    <source>
        <dbReference type="Proteomes" id="UP000095602"/>
    </source>
</evidence>
<name>A0A174MEU9_9FIRM</name>
<sequence length="95" mass="10935">MSFKLNDSQQITLNDALFGPTDREKRMLEKSLAKPFAEKIFPKIDESLFACLYSDKTLSHFRKRCYTYELATGTDLIYETIIGLSGEMAKIMKIN</sequence>
<evidence type="ECO:0000313" key="1">
    <source>
        <dbReference type="EMBL" id="CUP34864.1"/>
    </source>
</evidence>
<evidence type="ECO:0000313" key="2">
    <source>
        <dbReference type="EMBL" id="NSC77017.1"/>
    </source>
</evidence>
<dbReference type="RefSeq" id="WP_055274515.1">
    <property type="nucleotide sequence ID" value="NZ_CZAJ01000033.1"/>
</dbReference>
<organism evidence="1 3">
    <name type="scientific">Agathobacter rectalis</name>
    <dbReference type="NCBI Taxonomy" id="39491"/>
    <lineage>
        <taxon>Bacteria</taxon>
        <taxon>Bacillati</taxon>
        <taxon>Bacillota</taxon>
        <taxon>Clostridia</taxon>
        <taxon>Lachnospirales</taxon>
        <taxon>Lachnospiraceae</taxon>
        <taxon>Agathobacter</taxon>
    </lineage>
</organism>